<dbReference type="CDD" id="cd09729">
    <property type="entry name" value="Cse1_I-E"/>
    <property type="match status" value="1"/>
</dbReference>
<gene>
    <name evidence="2" type="ORF">CCASEI_04550</name>
</gene>
<feature type="region of interest" description="Disordered" evidence="1">
    <location>
        <begin position="553"/>
        <end position="574"/>
    </location>
</feature>
<feature type="compositionally biased region" description="Basic and acidic residues" evidence="1">
    <location>
        <begin position="249"/>
        <end position="263"/>
    </location>
</feature>
<dbReference type="Pfam" id="PF09481">
    <property type="entry name" value="CRISPR_Cse1"/>
    <property type="match status" value="1"/>
</dbReference>
<organism evidence="2 3">
    <name type="scientific">Corynebacterium casei LMG S-19264</name>
    <dbReference type="NCBI Taxonomy" id="1285583"/>
    <lineage>
        <taxon>Bacteria</taxon>
        <taxon>Bacillati</taxon>
        <taxon>Actinomycetota</taxon>
        <taxon>Actinomycetes</taxon>
        <taxon>Mycobacteriales</taxon>
        <taxon>Corynebacteriaceae</taxon>
        <taxon>Corynebacterium</taxon>
    </lineage>
</organism>
<evidence type="ECO:0000256" key="1">
    <source>
        <dbReference type="SAM" id="MobiDB-lite"/>
    </source>
</evidence>
<evidence type="ECO:0000313" key="3">
    <source>
        <dbReference type="Proteomes" id="UP000019226"/>
    </source>
</evidence>
<dbReference type="GeneID" id="82877077"/>
<keyword evidence="3" id="KW-1185">Reference proteome</keyword>
<proteinExistence type="predicted"/>
<dbReference type="EMBL" id="CP004350">
    <property type="protein sequence ID" value="AHI19488.1"/>
    <property type="molecule type" value="Genomic_DNA"/>
</dbReference>
<reference evidence="3" key="1">
    <citation type="submission" date="2013-02" db="EMBL/GenBank/DDBJ databases">
        <title>The complete genome sequence of Corynebacterium casei LMG S-19264 (=DSM 44701).</title>
        <authorList>
            <person name="Ruckert C."/>
            <person name="Albersmeier A."/>
            <person name="Kalinowski J."/>
        </authorList>
    </citation>
    <scope>NUCLEOTIDE SEQUENCE [LARGE SCALE GENOMIC DNA]</scope>
    <source>
        <strain evidence="3">LMG S-19264</strain>
    </source>
</reference>
<dbReference type="InterPro" id="IPR013381">
    <property type="entry name" value="CRISPR-assoc_prot_Cse1"/>
</dbReference>
<name>A0ABM5PNJ4_9CORY</name>
<dbReference type="RefSeq" id="WP_006822352.1">
    <property type="nucleotide sequence ID" value="NZ_CP004350.1"/>
</dbReference>
<dbReference type="Proteomes" id="UP000019226">
    <property type="component" value="Chromosome"/>
</dbReference>
<accession>A0ABM5PNJ4</accession>
<evidence type="ECO:0000313" key="2">
    <source>
        <dbReference type="EMBL" id="AHI19488.1"/>
    </source>
</evidence>
<sequence length="574" mass="63539">MANENPSFNLIDEPWISCMDTEGKAHLLSIRQIFEGSPRVLSIIGDSPTQDYSVLRVLLAIFWRAHAHDLHTSLDNRKAKQAFHWDDWFTELRDELVSENRDDVVLGYLEDYWDRFDLVGVEMPFMQVSNLQAMNGESKPIATIIPDSADDLFTMRTASGRESLDYAEAARWLIHAQAFDYSGIKTGAVGDSRVKGGKGYPIGTGWSGMTGGTIVLSEHSLLETLLLNTVLACVLSTQAGADVLQDKPVWEREPDTSAERAKPEPIGPSDLATWQSRRIRLEFHGDRATAVIISNGDKIPDAGKNVMDDPMTPYRYSPNQSKKDLDAYYPMPYERNRTMWRSLDALIVTSLDGGFTGKHKAPIRPMTLDNLATLASDGYLDDQALDVRIVSMEYGPQSSVYGTIVSSNLGLALSVLKDTESGLAIRTAVRASAKNTGDAVKELGIFSGQLNQAVGGEYNFDASLADGVYAELEPRFSRWLASLEPESIDNQCREWENIVRSTITSAAIELIRGFGPNAYSGREIKQEGSDKGRLVSVGSLQFSLLRKLDKALPLTKKSRPRKQKQEQSSEVSES</sequence>
<protein>
    <submittedName>
        <fullName evidence="2">CRISPR-associated protein</fullName>
    </submittedName>
</protein>
<dbReference type="Gene3D" id="1.10.132.100">
    <property type="match status" value="1"/>
</dbReference>
<dbReference type="NCBIfam" id="TIGR02547">
    <property type="entry name" value="casA_cse1"/>
    <property type="match status" value="1"/>
</dbReference>
<feature type="region of interest" description="Disordered" evidence="1">
    <location>
        <begin position="249"/>
        <end position="269"/>
    </location>
</feature>